<organism evidence="6 7">
    <name type="scientific">Desulfocucumis palustris</name>
    <dbReference type="NCBI Taxonomy" id="1898651"/>
    <lineage>
        <taxon>Bacteria</taxon>
        <taxon>Bacillati</taxon>
        <taxon>Bacillota</taxon>
        <taxon>Clostridia</taxon>
        <taxon>Eubacteriales</taxon>
        <taxon>Desulfocucumaceae</taxon>
        <taxon>Desulfocucumis</taxon>
    </lineage>
</organism>
<protein>
    <submittedName>
        <fullName evidence="6">Ribosomal-protein-S18p-alanine acetyltransferase</fullName>
    </submittedName>
</protein>
<dbReference type="EMBL" id="BFAV01000019">
    <property type="protein sequence ID" value="GBF32244.1"/>
    <property type="molecule type" value="Genomic_DNA"/>
</dbReference>
<evidence type="ECO:0000313" key="7">
    <source>
        <dbReference type="Proteomes" id="UP000239549"/>
    </source>
</evidence>
<dbReference type="Pfam" id="PF00583">
    <property type="entry name" value="Acetyltransf_1"/>
    <property type="match status" value="1"/>
</dbReference>
<comment type="similarity">
    <text evidence="1">Belongs to the acetyltransferase family. RimI subfamily.</text>
</comment>
<name>A0A2L2X8J2_9FIRM</name>
<dbReference type="AlphaFoldDB" id="A0A2L2X8J2"/>
<reference evidence="7" key="1">
    <citation type="submission" date="2018-02" db="EMBL/GenBank/DDBJ databases">
        <title>Genome sequence of Desulfocucumis palustris strain NAW-5.</title>
        <authorList>
            <person name="Watanabe M."/>
            <person name="Kojima H."/>
            <person name="Fukui M."/>
        </authorList>
    </citation>
    <scope>NUCLEOTIDE SEQUENCE [LARGE SCALE GENOMIC DNA]</scope>
    <source>
        <strain evidence="7">NAW-5</strain>
    </source>
</reference>
<dbReference type="Proteomes" id="UP000239549">
    <property type="component" value="Unassembled WGS sequence"/>
</dbReference>
<dbReference type="InterPro" id="IPR050680">
    <property type="entry name" value="YpeA/RimI_acetyltransf"/>
</dbReference>
<dbReference type="Gene3D" id="3.40.630.30">
    <property type="match status" value="1"/>
</dbReference>
<dbReference type="GO" id="GO:0008080">
    <property type="term" value="F:N-acetyltransferase activity"/>
    <property type="evidence" value="ECO:0007669"/>
    <property type="project" value="InterPro"/>
</dbReference>
<dbReference type="PANTHER" id="PTHR43420">
    <property type="entry name" value="ACETYLTRANSFERASE"/>
    <property type="match status" value="1"/>
</dbReference>
<evidence type="ECO:0000256" key="3">
    <source>
        <dbReference type="ARBA" id="ARBA00022679"/>
    </source>
</evidence>
<keyword evidence="3 6" id="KW-0808">Transferase</keyword>
<sequence length="162" mass="18970">MAAKTKNRRVRRMQLNIGEMLPEHLDQVLEIEKMSFPVPWSRQSFEFEIMQNEFAHYIVAVYNQKVLGYAGLWVVLDEGHITNVAVHPDFRGNRLGFLLMTEIMRRASIKGADKITLEVRPSNEIALKLYRSLGFKELGLRKKYYSDNNEDAIIMWNENPIR</sequence>
<dbReference type="InterPro" id="IPR016181">
    <property type="entry name" value="Acyl_CoA_acyltransferase"/>
</dbReference>
<dbReference type="CDD" id="cd04301">
    <property type="entry name" value="NAT_SF"/>
    <property type="match status" value="1"/>
</dbReference>
<keyword evidence="2" id="KW-0963">Cytoplasm</keyword>
<dbReference type="InterPro" id="IPR000182">
    <property type="entry name" value="GNAT_dom"/>
</dbReference>
<accession>A0A2L2X8J2</accession>
<proteinExistence type="inferred from homology"/>
<evidence type="ECO:0000256" key="4">
    <source>
        <dbReference type="ARBA" id="ARBA00023315"/>
    </source>
</evidence>
<dbReference type="SUPFAM" id="SSF55729">
    <property type="entry name" value="Acyl-CoA N-acyltransferases (Nat)"/>
    <property type="match status" value="1"/>
</dbReference>
<dbReference type="InterPro" id="IPR006464">
    <property type="entry name" value="AcTrfase_RimI/Ard1"/>
</dbReference>
<keyword evidence="4" id="KW-0012">Acyltransferase</keyword>
<gene>
    <name evidence="6" type="ORF">DCCM_0435</name>
</gene>
<dbReference type="NCBIfam" id="TIGR01575">
    <property type="entry name" value="rimI"/>
    <property type="match status" value="1"/>
</dbReference>
<feature type="domain" description="N-acetyltransferase" evidence="5">
    <location>
        <begin position="15"/>
        <end position="160"/>
    </location>
</feature>
<keyword evidence="7" id="KW-1185">Reference proteome</keyword>
<comment type="caution">
    <text evidence="6">The sequence shown here is derived from an EMBL/GenBank/DDBJ whole genome shotgun (WGS) entry which is preliminary data.</text>
</comment>
<dbReference type="PANTHER" id="PTHR43420:SF44">
    <property type="entry name" value="ACETYLTRANSFERASE YPEA"/>
    <property type="match status" value="1"/>
</dbReference>
<evidence type="ECO:0000256" key="1">
    <source>
        <dbReference type="ARBA" id="ARBA00005395"/>
    </source>
</evidence>
<evidence type="ECO:0000259" key="5">
    <source>
        <dbReference type="PROSITE" id="PS51186"/>
    </source>
</evidence>
<evidence type="ECO:0000313" key="6">
    <source>
        <dbReference type="EMBL" id="GBF32244.1"/>
    </source>
</evidence>
<evidence type="ECO:0000256" key="2">
    <source>
        <dbReference type="ARBA" id="ARBA00022490"/>
    </source>
</evidence>
<dbReference type="PROSITE" id="PS51186">
    <property type="entry name" value="GNAT"/>
    <property type="match status" value="1"/>
</dbReference>